<name>A0A9R0U7P9_AMYMS</name>
<dbReference type="Proteomes" id="UP000006138">
    <property type="component" value="Chromosome"/>
</dbReference>
<dbReference type="AlphaFoldDB" id="A0A9R0U7P9"/>
<dbReference type="GeneID" id="92877120"/>
<dbReference type="RefSeq" id="WP_014466808.1">
    <property type="nucleotide sequence ID" value="NC_017186.1"/>
</dbReference>
<reference evidence="1 2" key="1">
    <citation type="journal article" date="2011" name="J. Bacteriol.">
        <title>Whole genome sequence of the rifamycin B-producing strain Amycolatopsis mediterranei S699.</title>
        <authorList>
            <person name="Verma M."/>
            <person name="Kaur J."/>
            <person name="Kumar M."/>
            <person name="Kumari K."/>
            <person name="Saxena A."/>
            <person name="Anand S."/>
            <person name="Nigam A."/>
            <person name="Ravi V."/>
            <person name="Raghuvanshi S."/>
            <person name="Khurana P."/>
            <person name="Tyagi A.K."/>
            <person name="Khurana J.P."/>
            <person name="Lal R."/>
        </authorList>
    </citation>
    <scope>NUCLEOTIDE SEQUENCE [LARGE SCALE GENOMIC DNA]</scope>
    <source>
        <strain evidence="1 2">S699</strain>
    </source>
</reference>
<keyword evidence="2" id="KW-1185">Reference proteome</keyword>
<dbReference type="KEGG" id="amn:RAM_11995"/>
<dbReference type="EMBL" id="CP002896">
    <property type="protein sequence ID" value="AEK40889.1"/>
    <property type="molecule type" value="Genomic_DNA"/>
</dbReference>
<protein>
    <submittedName>
        <fullName evidence="1">Uncharacterized protein</fullName>
    </submittedName>
</protein>
<sequence>MTGGPTPVTVTPELMVLRPEIARRKFEPGNLVPFDDFLAYDAEGILALAAD</sequence>
<accession>A0A9R0U7P9</accession>
<organism evidence="1 2">
    <name type="scientific">Amycolatopsis mediterranei (strain S699)</name>
    <name type="common">Nocardia mediterranei</name>
    <dbReference type="NCBI Taxonomy" id="713604"/>
    <lineage>
        <taxon>Bacteria</taxon>
        <taxon>Bacillati</taxon>
        <taxon>Actinomycetota</taxon>
        <taxon>Actinomycetes</taxon>
        <taxon>Pseudonocardiales</taxon>
        <taxon>Pseudonocardiaceae</taxon>
        <taxon>Amycolatopsis</taxon>
    </lineage>
</organism>
<evidence type="ECO:0000313" key="2">
    <source>
        <dbReference type="Proteomes" id="UP000006138"/>
    </source>
</evidence>
<proteinExistence type="predicted"/>
<evidence type="ECO:0000313" key="1">
    <source>
        <dbReference type="EMBL" id="AEK40889.1"/>
    </source>
</evidence>
<gene>
    <name evidence="1" type="ordered locus">RAM_11995</name>
</gene>